<accession>A0ABV2TCJ7</accession>
<feature type="region of interest" description="Disordered" evidence="1">
    <location>
        <begin position="24"/>
        <end position="49"/>
    </location>
</feature>
<proteinExistence type="predicted"/>
<dbReference type="EMBL" id="JBEXAC010000002">
    <property type="protein sequence ID" value="MET7000746.1"/>
    <property type="molecule type" value="Genomic_DNA"/>
</dbReference>
<gene>
    <name evidence="3" type="ORF">ABR189_25405</name>
</gene>
<protein>
    <recommendedName>
        <fullName evidence="5">Collagen triple helix repeat protein</fullName>
    </recommendedName>
</protein>
<sequence>MKAYLLPLLLFVFMACKKGDPGPAGLQGPAGPTGANGANGATGPQGPQGIAGNANVKQYTYGVQNLAAGFVNLQVTTTLDTMNRSQWFVYLYYQPLERWYFLPGSGIGGATQYRVSMGYVSNKVNFYIDKTGPGESYAQAKVIRIYANSVVPGGRLANVLPPIDFTDYEAVRKYYQLAK</sequence>
<evidence type="ECO:0000313" key="4">
    <source>
        <dbReference type="Proteomes" id="UP001549749"/>
    </source>
</evidence>
<reference evidence="3 4" key="1">
    <citation type="submission" date="2024-06" db="EMBL/GenBank/DDBJ databases">
        <title>Chitinophaga defluvii sp. nov., isolated from municipal sewage.</title>
        <authorList>
            <person name="Zhang L."/>
        </authorList>
    </citation>
    <scope>NUCLEOTIDE SEQUENCE [LARGE SCALE GENOMIC DNA]</scope>
    <source>
        <strain evidence="3 4">H8</strain>
    </source>
</reference>
<evidence type="ECO:0000313" key="3">
    <source>
        <dbReference type="EMBL" id="MET7000746.1"/>
    </source>
</evidence>
<keyword evidence="4" id="KW-1185">Reference proteome</keyword>
<organism evidence="3 4">
    <name type="scientific">Chitinophaga defluvii</name>
    <dbReference type="NCBI Taxonomy" id="3163343"/>
    <lineage>
        <taxon>Bacteria</taxon>
        <taxon>Pseudomonadati</taxon>
        <taxon>Bacteroidota</taxon>
        <taxon>Chitinophagia</taxon>
        <taxon>Chitinophagales</taxon>
        <taxon>Chitinophagaceae</taxon>
        <taxon>Chitinophaga</taxon>
    </lineage>
</organism>
<dbReference type="Proteomes" id="UP001549749">
    <property type="component" value="Unassembled WGS sequence"/>
</dbReference>
<comment type="caution">
    <text evidence="3">The sequence shown here is derived from an EMBL/GenBank/DDBJ whole genome shotgun (WGS) entry which is preliminary data.</text>
</comment>
<feature type="chain" id="PRO_5047065287" description="Collagen triple helix repeat protein" evidence="2">
    <location>
        <begin position="18"/>
        <end position="179"/>
    </location>
</feature>
<keyword evidence="2" id="KW-0732">Signal</keyword>
<dbReference type="PROSITE" id="PS51257">
    <property type="entry name" value="PROKAR_LIPOPROTEIN"/>
    <property type="match status" value="1"/>
</dbReference>
<feature type="signal peptide" evidence="2">
    <location>
        <begin position="1"/>
        <end position="17"/>
    </location>
</feature>
<feature type="compositionally biased region" description="Low complexity" evidence="1">
    <location>
        <begin position="24"/>
        <end position="48"/>
    </location>
</feature>
<evidence type="ECO:0008006" key="5">
    <source>
        <dbReference type="Google" id="ProtNLM"/>
    </source>
</evidence>
<dbReference type="Pfam" id="PF01391">
    <property type="entry name" value="Collagen"/>
    <property type="match status" value="1"/>
</dbReference>
<dbReference type="InterPro" id="IPR008160">
    <property type="entry name" value="Collagen"/>
</dbReference>
<name>A0ABV2TCJ7_9BACT</name>
<dbReference type="RefSeq" id="WP_354663299.1">
    <property type="nucleotide sequence ID" value="NZ_JBEXAC010000002.1"/>
</dbReference>
<evidence type="ECO:0000256" key="2">
    <source>
        <dbReference type="SAM" id="SignalP"/>
    </source>
</evidence>
<evidence type="ECO:0000256" key="1">
    <source>
        <dbReference type="SAM" id="MobiDB-lite"/>
    </source>
</evidence>